<dbReference type="PANTHER" id="PTHR19965:SF35">
    <property type="entry name" value="RNA ANNEALING PROTEIN YRA1"/>
    <property type="match status" value="1"/>
</dbReference>
<dbReference type="GO" id="GO:0003729">
    <property type="term" value="F:mRNA binding"/>
    <property type="evidence" value="ECO:0007669"/>
    <property type="project" value="TreeGrafter"/>
</dbReference>
<dbReference type="SUPFAM" id="SSF54928">
    <property type="entry name" value="RNA-binding domain, RBD"/>
    <property type="match status" value="1"/>
</dbReference>
<dbReference type="AlphaFoldDB" id="A0AAD3YBS8"/>
<feature type="region of interest" description="Disordered" evidence="3">
    <location>
        <begin position="173"/>
        <end position="219"/>
    </location>
</feature>
<dbReference type="SMART" id="SM00360">
    <property type="entry name" value="RRM"/>
    <property type="match status" value="1"/>
</dbReference>
<dbReference type="GO" id="GO:0005634">
    <property type="term" value="C:nucleus"/>
    <property type="evidence" value="ECO:0007669"/>
    <property type="project" value="TreeGrafter"/>
</dbReference>
<feature type="compositionally biased region" description="Low complexity" evidence="3">
    <location>
        <begin position="173"/>
        <end position="186"/>
    </location>
</feature>
<dbReference type="EMBL" id="BTCM01000004">
    <property type="protein sequence ID" value="GMK57321.1"/>
    <property type="molecule type" value="Genomic_DNA"/>
</dbReference>
<organism evidence="5 6">
    <name type="scientific">Cutaneotrichosporon spelunceum</name>
    <dbReference type="NCBI Taxonomy" id="1672016"/>
    <lineage>
        <taxon>Eukaryota</taxon>
        <taxon>Fungi</taxon>
        <taxon>Dikarya</taxon>
        <taxon>Basidiomycota</taxon>
        <taxon>Agaricomycotina</taxon>
        <taxon>Tremellomycetes</taxon>
        <taxon>Trichosporonales</taxon>
        <taxon>Trichosporonaceae</taxon>
        <taxon>Cutaneotrichosporon</taxon>
    </lineage>
</organism>
<evidence type="ECO:0000256" key="3">
    <source>
        <dbReference type="SAM" id="MobiDB-lite"/>
    </source>
</evidence>
<feature type="compositionally biased region" description="Basic residues" evidence="3">
    <location>
        <begin position="187"/>
        <end position="201"/>
    </location>
</feature>
<feature type="compositionally biased region" description="Low complexity" evidence="3">
    <location>
        <begin position="31"/>
        <end position="55"/>
    </location>
</feature>
<evidence type="ECO:0000313" key="6">
    <source>
        <dbReference type="Proteomes" id="UP001222932"/>
    </source>
</evidence>
<keyword evidence="6" id="KW-1185">Reference proteome</keyword>
<evidence type="ECO:0000313" key="5">
    <source>
        <dbReference type="EMBL" id="GMK57321.1"/>
    </source>
</evidence>
<comment type="caution">
    <text evidence="5">The sequence shown here is derived from an EMBL/GenBank/DDBJ whole genome shotgun (WGS) entry which is preliminary data.</text>
</comment>
<keyword evidence="1 2" id="KW-0694">RNA-binding</keyword>
<dbReference type="InterPro" id="IPR000504">
    <property type="entry name" value="RRM_dom"/>
</dbReference>
<dbReference type="InterPro" id="IPR035979">
    <property type="entry name" value="RBD_domain_sf"/>
</dbReference>
<name>A0AAD3YBS8_9TREE</name>
<sequence>MDIDKPLDEMISAKPRGRRGGRGRGASSSTAAPSREAAPRGAAGARARYSGSAPRNVSQTQRAAAAAPAGAKPVTADATKIIISNLPTDVTEPQVRDLMQSTVGPVRTLHMAYTANGKSSGSATVIFKNRGDANKAHSTYHNRMVDNQRPMKVEIAIDPNAVASSLAARVAAVPAAKPASRSSSAPRGRRAPRARPPRPAKKSAEDLDAEMEAYKTTTA</sequence>
<dbReference type="Gene3D" id="3.30.70.330">
    <property type="match status" value="1"/>
</dbReference>
<evidence type="ECO:0000259" key="4">
    <source>
        <dbReference type="PROSITE" id="PS50102"/>
    </source>
</evidence>
<gene>
    <name evidence="5" type="primary">YRA1</name>
    <name evidence="5" type="ORF">CspeluHIS016_0401550</name>
</gene>
<accession>A0AAD3YBS8</accession>
<dbReference type="PROSITE" id="PS50102">
    <property type="entry name" value="RRM"/>
    <property type="match status" value="1"/>
</dbReference>
<evidence type="ECO:0000256" key="1">
    <source>
        <dbReference type="ARBA" id="ARBA00022884"/>
    </source>
</evidence>
<proteinExistence type="predicted"/>
<feature type="region of interest" description="Disordered" evidence="3">
    <location>
        <begin position="1"/>
        <end position="71"/>
    </location>
</feature>
<dbReference type="Pfam" id="PF00076">
    <property type="entry name" value="RRM_1"/>
    <property type="match status" value="1"/>
</dbReference>
<dbReference type="PANTHER" id="PTHR19965">
    <property type="entry name" value="RNA AND EXPORT FACTOR BINDING PROTEIN"/>
    <property type="match status" value="1"/>
</dbReference>
<feature type="domain" description="RRM" evidence="4">
    <location>
        <begin position="79"/>
        <end position="158"/>
    </location>
</feature>
<dbReference type="InterPro" id="IPR051229">
    <property type="entry name" value="ALYREF_mRNA_export"/>
</dbReference>
<evidence type="ECO:0000256" key="2">
    <source>
        <dbReference type="PROSITE-ProRule" id="PRU00176"/>
    </source>
</evidence>
<protein>
    <recommendedName>
        <fullName evidence="4">RRM domain-containing protein</fullName>
    </recommendedName>
</protein>
<dbReference type="InterPro" id="IPR012677">
    <property type="entry name" value="Nucleotide-bd_a/b_plait_sf"/>
</dbReference>
<reference evidence="5" key="1">
    <citation type="journal article" date="2023" name="BMC Genomics">
        <title>Chromosome-level genome assemblies of Cutaneotrichosporon spp. (Trichosporonales, Basidiomycota) reveal imbalanced evolution between nucleotide sequences and chromosome synteny.</title>
        <authorList>
            <person name="Kobayashi Y."/>
            <person name="Kayamori A."/>
            <person name="Aoki K."/>
            <person name="Shiwa Y."/>
            <person name="Matsutani M."/>
            <person name="Fujita N."/>
            <person name="Sugita T."/>
            <person name="Iwasaki W."/>
            <person name="Tanaka N."/>
            <person name="Takashima M."/>
        </authorList>
    </citation>
    <scope>NUCLEOTIDE SEQUENCE</scope>
    <source>
        <strain evidence="5">HIS016</strain>
    </source>
</reference>
<dbReference type="Proteomes" id="UP001222932">
    <property type="component" value="Unassembled WGS sequence"/>
</dbReference>
<reference evidence="5" key="2">
    <citation type="submission" date="2023-06" db="EMBL/GenBank/DDBJ databases">
        <authorList>
            <person name="Kobayashi Y."/>
            <person name="Kayamori A."/>
            <person name="Aoki K."/>
            <person name="Shiwa Y."/>
            <person name="Fujita N."/>
            <person name="Sugita T."/>
            <person name="Iwasaki W."/>
            <person name="Tanaka N."/>
            <person name="Takashima M."/>
        </authorList>
    </citation>
    <scope>NUCLEOTIDE SEQUENCE</scope>
    <source>
        <strain evidence="5">HIS016</strain>
    </source>
</reference>